<dbReference type="RefSeq" id="YP_008241698.1">
    <property type="nucleotide sequence ID" value="NC_021799.1"/>
</dbReference>
<evidence type="ECO:0000313" key="2">
    <source>
        <dbReference type="Proteomes" id="UP000014730"/>
    </source>
</evidence>
<evidence type="ECO:0000313" key="1">
    <source>
        <dbReference type="EMBL" id="AGO47295.1"/>
    </source>
</evidence>
<sequence>MSKLQIKLKELNQMLLDDGYNSSNVVIQTLEEIMNEPLTFKEWLDFNN</sequence>
<accession>R9ZXP3</accession>
<dbReference type="KEGG" id="vg:16880939"/>
<keyword evidence="2" id="KW-1185">Reference proteome</keyword>
<name>R9ZXP3_9CAUD</name>
<proteinExistence type="predicted"/>
<protein>
    <submittedName>
        <fullName evidence="1">Uncharacterized protein</fullName>
    </submittedName>
</protein>
<reference evidence="1 2" key="1">
    <citation type="journal article" date="2013" name="Proc. Natl. Acad. Sci. U.S.A.">
        <title>Twelve previously unknown phage genera are ubiquitous in global oceans.</title>
        <authorList>
            <person name="Holmfeldt K."/>
            <person name="Solonenko N."/>
            <person name="Shah M."/>
            <person name="Corrier K."/>
            <person name="Riemann L."/>
            <person name="Verberkmoes N.C."/>
            <person name="Sullivan M.B."/>
        </authorList>
    </citation>
    <scope>NUCLEOTIDE SEQUENCE [LARGE SCALE GENOMIC DNA]</scope>
    <source>
        <strain evidence="1">Phi19:1</strain>
    </source>
</reference>
<gene>
    <name evidence="1" type="ORF">Phi19:1_gp005</name>
</gene>
<reference evidence="2" key="2">
    <citation type="submission" date="2013-03" db="EMBL/GenBank/DDBJ databases">
        <title>The Cellulophaga phages: a novel, diverse, and globally ubiquitous model system.</title>
        <authorList>
            <person name="Holmfeldt K."/>
            <person name="Solonenko N."/>
            <person name="Shah M."/>
            <person name="Corrier K."/>
            <person name="Riemann L."/>
            <person name="VerBerkmoes N.C."/>
            <person name="Sullivan M.B."/>
        </authorList>
    </citation>
    <scope>NUCLEOTIDE SEQUENCE [LARGE SCALE GENOMIC DNA]</scope>
</reference>
<dbReference type="GeneID" id="16880939"/>
<dbReference type="Proteomes" id="UP000014730">
    <property type="component" value="Segment"/>
</dbReference>
<organism evidence="1 2">
    <name type="scientific">Cellulophaga phage phi19:1</name>
    <dbReference type="NCBI Taxonomy" id="1327970"/>
    <lineage>
        <taxon>Viruses</taxon>
        <taxon>Duplodnaviria</taxon>
        <taxon>Heunggongvirae</taxon>
        <taxon>Uroviricota</taxon>
        <taxon>Caudoviricetes</taxon>
        <taxon>Assiduviridae</taxon>
        <taxon>Cellubavirus</taxon>
        <taxon>Cellubavirus phi19una</taxon>
    </lineage>
</organism>
<dbReference type="EMBL" id="KC821607">
    <property type="protein sequence ID" value="AGO47295.1"/>
    <property type="molecule type" value="Genomic_DNA"/>
</dbReference>